<dbReference type="PIRSF" id="PIRSF001338">
    <property type="entry name" value="AIR_carboxylase"/>
    <property type="match status" value="1"/>
</dbReference>
<organism evidence="7 8">
    <name type="scientific">Vineibacter terrae</name>
    <dbReference type="NCBI Taxonomy" id="2586908"/>
    <lineage>
        <taxon>Bacteria</taxon>
        <taxon>Pseudomonadati</taxon>
        <taxon>Pseudomonadota</taxon>
        <taxon>Alphaproteobacteria</taxon>
        <taxon>Hyphomicrobiales</taxon>
        <taxon>Vineibacter</taxon>
    </lineage>
</organism>
<sequence length="173" mass="17896">MAKRKAHSEKQPLVGVIMGSQSDWSTMRHATDTLEALGVPFEARIVSAHRTPRRMTDYASTAKDRGLKVIIAGAGGAAHLPGMTASMTPLPVLGVPVESAALKGMDSLLSIVQMPGGIPVGTLAIGKAGAVNAGLLAAAIVGLSNPRIMAAVEAWRARQTDAIADHPTSEKET</sequence>
<evidence type="ECO:0000256" key="5">
    <source>
        <dbReference type="PIRSR" id="PIRSR001338-1"/>
    </source>
</evidence>
<evidence type="ECO:0000256" key="4">
    <source>
        <dbReference type="PIRNR" id="PIRNR001338"/>
    </source>
</evidence>
<comment type="pathway">
    <text evidence="3 4">Purine metabolism; IMP biosynthesis via de novo pathway; 5-amino-1-(5-phospho-D-ribosyl)imidazole-4-carboxylate from 5-amino-1-(5-phospho-D-ribosyl)imidazole (N5-CAIR route): step 2/2.</text>
</comment>
<feature type="domain" description="PurE" evidence="6">
    <location>
        <begin position="12"/>
        <end position="163"/>
    </location>
</feature>
<dbReference type="Gene3D" id="3.40.50.1970">
    <property type="match status" value="1"/>
</dbReference>
<protein>
    <recommendedName>
        <fullName evidence="3 4">N5-carboxyaminoimidazole ribonucleotide mutase</fullName>
        <shortName evidence="3 4">N5-CAIR mutase</shortName>
        <ecNumber evidence="3 4">5.4.99.18</ecNumber>
    </recommendedName>
    <alternativeName>
        <fullName evidence="3">5-(carboxyamino)imidazole ribonucleotide mutase</fullName>
    </alternativeName>
</protein>
<reference evidence="7 8" key="1">
    <citation type="submission" date="2019-06" db="EMBL/GenBank/DDBJ databases">
        <title>New taxonomy in bacterial strain CC-CFT640, isolated from vineyard.</title>
        <authorList>
            <person name="Lin S.-Y."/>
            <person name="Tsai C.-F."/>
            <person name="Young C.-C."/>
        </authorList>
    </citation>
    <scope>NUCLEOTIDE SEQUENCE [LARGE SCALE GENOMIC DNA]</scope>
    <source>
        <strain evidence="7 8">CC-CFT640</strain>
    </source>
</reference>
<accession>A0A5C8PB82</accession>
<comment type="catalytic activity">
    <reaction evidence="3 4">
        <text>5-carboxyamino-1-(5-phospho-D-ribosyl)imidazole + H(+) = 5-amino-1-(5-phospho-D-ribosyl)imidazole-4-carboxylate</text>
        <dbReference type="Rhea" id="RHEA:13193"/>
        <dbReference type="ChEBI" id="CHEBI:15378"/>
        <dbReference type="ChEBI" id="CHEBI:58730"/>
        <dbReference type="ChEBI" id="CHEBI:77657"/>
        <dbReference type="EC" id="5.4.99.18"/>
    </reaction>
</comment>
<feature type="binding site" evidence="3 5">
    <location>
        <position position="50"/>
    </location>
    <ligand>
        <name>substrate</name>
    </ligand>
</feature>
<dbReference type="EMBL" id="VDUZ01000049">
    <property type="protein sequence ID" value="TXL71058.1"/>
    <property type="molecule type" value="Genomic_DNA"/>
</dbReference>
<dbReference type="OrthoDB" id="9791908at2"/>
<dbReference type="GO" id="GO:0006189">
    <property type="term" value="P:'de novo' IMP biosynthetic process"/>
    <property type="evidence" value="ECO:0007669"/>
    <property type="project" value="UniProtKB-UniRule"/>
</dbReference>
<keyword evidence="7" id="KW-0456">Lyase</keyword>
<evidence type="ECO:0000256" key="1">
    <source>
        <dbReference type="ARBA" id="ARBA00022755"/>
    </source>
</evidence>
<dbReference type="Pfam" id="PF00731">
    <property type="entry name" value="AIRC"/>
    <property type="match status" value="1"/>
</dbReference>
<dbReference type="HAMAP" id="MF_01929">
    <property type="entry name" value="PurE_classI"/>
    <property type="match status" value="1"/>
</dbReference>
<dbReference type="InterPro" id="IPR033747">
    <property type="entry name" value="PurE_ClassI"/>
</dbReference>
<comment type="function">
    <text evidence="3 4">Catalyzes the conversion of N5-carboxyaminoimidazole ribonucleotide (N5-CAIR) to 4-carboxy-5-aminoimidazole ribonucleotide (CAIR).</text>
</comment>
<dbReference type="InterPro" id="IPR024694">
    <property type="entry name" value="PurE_prokaryotes"/>
</dbReference>
<dbReference type="SUPFAM" id="SSF52255">
    <property type="entry name" value="N5-CAIR mutase (phosphoribosylaminoimidazole carboxylase, PurE)"/>
    <property type="match status" value="1"/>
</dbReference>
<dbReference type="GO" id="GO:0016829">
    <property type="term" value="F:lyase activity"/>
    <property type="evidence" value="ECO:0007669"/>
    <property type="project" value="UniProtKB-KW"/>
</dbReference>
<dbReference type="RefSeq" id="WP_147851038.1">
    <property type="nucleotide sequence ID" value="NZ_VDUZ01000049.1"/>
</dbReference>
<evidence type="ECO:0000256" key="2">
    <source>
        <dbReference type="ARBA" id="ARBA00023235"/>
    </source>
</evidence>
<keyword evidence="2 3" id="KW-0413">Isomerase</keyword>
<feature type="binding site" evidence="3 5">
    <location>
        <position position="23"/>
    </location>
    <ligand>
        <name>substrate</name>
    </ligand>
</feature>
<dbReference type="AlphaFoldDB" id="A0A5C8PB82"/>
<proteinExistence type="inferred from homology"/>
<dbReference type="PANTHER" id="PTHR23046">
    <property type="entry name" value="PHOSPHORIBOSYLAMINOIMIDAZOLE CARBOXYLASE CATALYTIC SUBUNIT"/>
    <property type="match status" value="1"/>
</dbReference>
<dbReference type="SMART" id="SM01001">
    <property type="entry name" value="AIRC"/>
    <property type="match status" value="1"/>
</dbReference>
<feature type="binding site" evidence="3 5">
    <location>
        <position position="20"/>
    </location>
    <ligand>
        <name>substrate</name>
    </ligand>
</feature>
<dbReference type="NCBIfam" id="TIGR01162">
    <property type="entry name" value="purE"/>
    <property type="match status" value="1"/>
</dbReference>
<evidence type="ECO:0000259" key="6">
    <source>
        <dbReference type="SMART" id="SM01001"/>
    </source>
</evidence>
<gene>
    <name evidence="3 7" type="primary">purE</name>
    <name evidence="7" type="ORF">FHP25_31795</name>
</gene>
<keyword evidence="1 3" id="KW-0658">Purine biosynthesis</keyword>
<dbReference type="GO" id="GO:0034023">
    <property type="term" value="F:5-(carboxyamino)imidazole ribonucleotide mutase activity"/>
    <property type="evidence" value="ECO:0007669"/>
    <property type="project" value="UniProtKB-UniRule"/>
</dbReference>
<dbReference type="Proteomes" id="UP000321638">
    <property type="component" value="Unassembled WGS sequence"/>
</dbReference>
<dbReference type="EC" id="5.4.99.18" evidence="3 4"/>
<comment type="caution">
    <text evidence="7">The sequence shown here is derived from an EMBL/GenBank/DDBJ whole genome shotgun (WGS) entry which is preliminary data.</text>
</comment>
<name>A0A5C8PB82_9HYPH</name>
<evidence type="ECO:0000313" key="8">
    <source>
        <dbReference type="Proteomes" id="UP000321638"/>
    </source>
</evidence>
<keyword evidence="8" id="KW-1185">Reference proteome</keyword>
<dbReference type="UniPathway" id="UPA00074">
    <property type="reaction ID" value="UER00943"/>
</dbReference>
<comment type="similarity">
    <text evidence="3">Belongs to the AIR carboxylase family. Class I subfamily.</text>
</comment>
<evidence type="ECO:0000313" key="7">
    <source>
        <dbReference type="EMBL" id="TXL71058.1"/>
    </source>
</evidence>
<evidence type="ECO:0000256" key="3">
    <source>
        <dbReference type="HAMAP-Rule" id="MF_01929"/>
    </source>
</evidence>
<dbReference type="PANTHER" id="PTHR23046:SF2">
    <property type="entry name" value="PHOSPHORIBOSYLAMINOIMIDAZOLE CARBOXYLASE"/>
    <property type="match status" value="1"/>
</dbReference>
<dbReference type="InterPro" id="IPR000031">
    <property type="entry name" value="PurE_dom"/>
</dbReference>